<evidence type="ECO:0000256" key="1">
    <source>
        <dbReference type="SAM" id="Phobius"/>
    </source>
</evidence>
<dbReference type="OrthoDB" id="5465001at2"/>
<keyword evidence="1" id="KW-0472">Membrane</keyword>
<dbReference type="EMBL" id="FSRG01000003">
    <property type="protein sequence ID" value="SIN68606.1"/>
    <property type="molecule type" value="Genomic_DNA"/>
</dbReference>
<accession>A0A1N6DD21</accession>
<sequence length="123" mass="14300">MLWNELFHVVGQDWMLFGLAFILLFMFIRRALRVGGFLGFTGVITTAILLAMLTWLQWNKYQVGNSIVQIITSDNPSYRILTPDKEPMFKPVIVTIDNVRYITDAENEKSQKHLPWRVIAMPK</sequence>
<protein>
    <submittedName>
        <fullName evidence="2">Uncharacterized protein</fullName>
    </submittedName>
</protein>
<gene>
    <name evidence="2" type="ORF">SAMN02745161_0018</name>
</gene>
<reference evidence="3" key="1">
    <citation type="submission" date="2016-11" db="EMBL/GenBank/DDBJ databases">
        <authorList>
            <person name="Varghese N."/>
            <person name="Submissions S."/>
        </authorList>
    </citation>
    <scope>NUCLEOTIDE SEQUENCE [LARGE SCALE GENOMIC DNA]</scope>
    <source>
        <strain evidence="3">DSM 17456</strain>
    </source>
</reference>
<feature type="transmembrane region" description="Helical" evidence="1">
    <location>
        <begin position="35"/>
        <end position="58"/>
    </location>
</feature>
<proteinExistence type="predicted"/>
<name>A0A1N6DD21_9BACT</name>
<organism evidence="2 3">
    <name type="scientific">Halodesulfovibrio marinisediminis DSM 17456</name>
    <dbReference type="NCBI Taxonomy" id="1121457"/>
    <lineage>
        <taxon>Bacteria</taxon>
        <taxon>Pseudomonadati</taxon>
        <taxon>Thermodesulfobacteriota</taxon>
        <taxon>Desulfovibrionia</taxon>
        <taxon>Desulfovibrionales</taxon>
        <taxon>Desulfovibrionaceae</taxon>
        <taxon>Halodesulfovibrio</taxon>
    </lineage>
</organism>
<evidence type="ECO:0000313" key="3">
    <source>
        <dbReference type="Proteomes" id="UP000184694"/>
    </source>
</evidence>
<evidence type="ECO:0000313" key="2">
    <source>
        <dbReference type="EMBL" id="SIN68606.1"/>
    </source>
</evidence>
<feature type="transmembrane region" description="Helical" evidence="1">
    <location>
        <begin position="6"/>
        <end position="28"/>
    </location>
</feature>
<dbReference type="AlphaFoldDB" id="A0A1N6DD21"/>
<dbReference type="RefSeq" id="WP_074214935.1">
    <property type="nucleotide sequence ID" value="NZ_FSRG01000003.1"/>
</dbReference>
<keyword evidence="1" id="KW-0812">Transmembrane</keyword>
<dbReference type="Proteomes" id="UP000184694">
    <property type="component" value="Unassembled WGS sequence"/>
</dbReference>
<keyword evidence="1" id="KW-1133">Transmembrane helix</keyword>
<keyword evidence="3" id="KW-1185">Reference proteome</keyword>